<dbReference type="Proteomes" id="UP000727407">
    <property type="component" value="Unassembled WGS sequence"/>
</dbReference>
<accession>A0A8J4X4S3</accession>
<proteinExistence type="predicted"/>
<dbReference type="SUPFAM" id="SSF49265">
    <property type="entry name" value="Fibronectin type III"/>
    <property type="match status" value="1"/>
</dbReference>
<dbReference type="PROSITE" id="PS50853">
    <property type="entry name" value="FN3"/>
    <property type="match status" value="1"/>
</dbReference>
<gene>
    <name evidence="2" type="primary">chl1</name>
    <name evidence="2" type="ORF">DAT39_008499</name>
</gene>
<feature type="non-terminal residue" evidence="2">
    <location>
        <position position="59"/>
    </location>
</feature>
<dbReference type="InterPro" id="IPR036116">
    <property type="entry name" value="FN3_sf"/>
</dbReference>
<dbReference type="InterPro" id="IPR013783">
    <property type="entry name" value="Ig-like_fold"/>
</dbReference>
<dbReference type="AlphaFoldDB" id="A0A8J4X4S3"/>
<protein>
    <submittedName>
        <fullName evidence="2">Neural cell adhesion molecule L1-like protein isoform X1</fullName>
    </submittedName>
</protein>
<evidence type="ECO:0000313" key="2">
    <source>
        <dbReference type="EMBL" id="KAF5901771.1"/>
    </source>
</evidence>
<reference evidence="2" key="1">
    <citation type="submission" date="2020-07" db="EMBL/GenBank/DDBJ databases">
        <title>Clarias magur genome sequencing, assembly and annotation.</title>
        <authorList>
            <person name="Kushwaha B."/>
            <person name="Kumar R."/>
            <person name="Das P."/>
            <person name="Joshi C.G."/>
            <person name="Kumar D."/>
            <person name="Nagpure N.S."/>
            <person name="Pandey M."/>
            <person name="Agarwal S."/>
            <person name="Srivastava S."/>
            <person name="Singh M."/>
            <person name="Sahoo L."/>
            <person name="Jayasankar P."/>
            <person name="Meher P.K."/>
            <person name="Koringa P.G."/>
            <person name="Iquebal M.A."/>
            <person name="Das S.P."/>
            <person name="Bit A."/>
            <person name="Patnaik S."/>
            <person name="Patel N."/>
            <person name="Shah T.M."/>
            <person name="Hinsu A."/>
            <person name="Jena J.K."/>
        </authorList>
    </citation>
    <scope>NUCLEOTIDE SEQUENCE</scope>
    <source>
        <strain evidence="2">CIFAMagur01</strain>
        <tissue evidence="2">Testis</tissue>
    </source>
</reference>
<evidence type="ECO:0000313" key="3">
    <source>
        <dbReference type="Proteomes" id="UP000727407"/>
    </source>
</evidence>
<name>A0A8J4X4S3_CLAMG</name>
<comment type="caution">
    <text evidence="2">The sequence shown here is derived from an EMBL/GenBank/DDBJ whole genome shotgun (WGS) entry which is preliminary data.</text>
</comment>
<feature type="non-terminal residue" evidence="2">
    <location>
        <position position="1"/>
    </location>
</feature>
<dbReference type="Gene3D" id="2.60.40.10">
    <property type="entry name" value="Immunoglobulins"/>
    <property type="match status" value="1"/>
</dbReference>
<evidence type="ECO:0000259" key="1">
    <source>
        <dbReference type="PROSITE" id="PS50853"/>
    </source>
</evidence>
<organism evidence="2 3">
    <name type="scientific">Clarias magur</name>
    <name type="common">Asian catfish</name>
    <name type="synonym">Macropteronotus magur</name>
    <dbReference type="NCBI Taxonomy" id="1594786"/>
    <lineage>
        <taxon>Eukaryota</taxon>
        <taxon>Metazoa</taxon>
        <taxon>Chordata</taxon>
        <taxon>Craniata</taxon>
        <taxon>Vertebrata</taxon>
        <taxon>Euteleostomi</taxon>
        <taxon>Actinopterygii</taxon>
        <taxon>Neopterygii</taxon>
        <taxon>Teleostei</taxon>
        <taxon>Ostariophysi</taxon>
        <taxon>Siluriformes</taxon>
        <taxon>Clariidae</taxon>
        <taxon>Clarias</taxon>
    </lineage>
</organism>
<dbReference type="InterPro" id="IPR003961">
    <property type="entry name" value="FN3_dom"/>
</dbReference>
<keyword evidence="3" id="KW-1185">Reference proteome</keyword>
<feature type="domain" description="Fibronectin type-III" evidence="1">
    <location>
        <begin position="1"/>
        <end position="59"/>
    </location>
</feature>
<sequence>NNTEEVGPLLTVNITSPDTNKWQLSDLEPVSRYRFYLYYCTQKGCGPATSEEYITIPEA</sequence>
<dbReference type="EMBL" id="QNUK01000105">
    <property type="protein sequence ID" value="KAF5901771.1"/>
    <property type="molecule type" value="Genomic_DNA"/>
</dbReference>